<feature type="compositionally biased region" description="Polar residues" evidence="1">
    <location>
        <begin position="212"/>
        <end position="222"/>
    </location>
</feature>
<evidence type="ECO:0000256" key="2">
    <source>
        <dbReference type="SAM" id="Phobius"/>
    </source>
</evidence>
<comment type="caution">
    <text evidence="3">The sequence shown here is derived from an EMBL/GenBank/DDBJ whole genome shotgun (WGS) entry which is preliminary data.</text>
</comment>
<keyword evidence="2" id="KW-0472">Membrane</keyword>
<feature type="region of interest" description="Disordered" evidence="1">
    <location>
        <begin position="202"/>
        <end position="235"/>
    </location>
</feature>
<dbReference type="AlphaFoldDB" id="A0AAW1PS79"/>
<name>A0AAW1PS79_9CHLO</name>
<proteinExistence type="predicted"/>
<feature type="transmembrane region" description="Helical" evidence="2">
    <location>
        <begin position="123"/>
        <end position="144"/>
    </location>
</feature>
<reference evidence="3 4" key="1">
    <citation type="journal article" date="2024" name="Nat. Commun.">
        <title>Phylogenomics reveals the evolutionary origins of lichenization in chlorophyte algae.</title>
        <authorList>
            <person name="Puginier C."/>
            <person name="Libourel C."/>
            <person name="Otte J."/>
            <person name="Skaloud P."/>
            <person name="Haon M."/>
            <person name="Grisel S."/>
            <person name="Petersen M."/>
            <person name="Berrin J.G."/>
            <person name="Delaux P.M."/>
            <person name="Dal Grande F."/>
            <person name="Keller J."/>
        </authorList>
    </citation>
    <scope>NUCLEOTIDE SEQUENCE [LARGE SCALE GENOMIC DNA]</scope>
    <source>
        <strain evidence="3 4">SAG 2043</strain>
    </source>
</reference>
<dbReference type="EMBL" id="JALJOR010000009">
    <property type="protein sequence ID" value="KAK9811652.1"/>
    <property type="molecule type" value="Genomic_DNA"/>
</dbReference>
<organism evidence="3 4">
    <name type="scientific">[Myrmecia] bisecta</name>
    <dbReference type="NCBI Taxonomy" id="41462"/>
    <lineage>
        <taxon>Eukaryota</taxon>
        <taxon>Viridiplantae</taxon>
        <taxon>Chlorophyta</taxon>
        <taxon>core chlorophytes</taxon>
        <taxon>Trebouxiophyceae</taxon>
        <taxon>Trebouxiales</taxon>
        <taxon>Trebouxiaceae</taxon>
        <taxon>Myrmecia</taxon>
    </lineage>
</organism>
<feature type="transmembrane region" description="Helical" evidence="2">
    <location>
        <begin position="41"/>
        <end position="59"/>
    </location>
</feature>
<sequence length="354" mass="37881">MEGPLVFLNGRCPKWLASKRPGTSQCRKQTVHRALGMLRYLIHYPILVLALAVLLYFAIPRLIKAGVRYVVVPVAVLGGVYLAVNNPSSALGLAQAAWHGITAHPVVFSVAILIALALALSPYILVGVALLVLFSGVQLLPAPLRPLLPSPIIEAERQISRAQSALRLPGRPAPELQSAPSTSSTSLVDRLSLPFRERLGAQRQVPGKPQLRQDSSSTSPEANPSVDPGRRGIGARVLRRVDQISKESGPAKTRQRASELTATVKADAIPVFQEGLTKSRQQASEWIGSIKANAVPALQDGIVKSQQGLGKLTAVVKTKTVPALQAGLARSQEGLQSWRNSLAKAAVEQRSKEP</sequence>
<feature type="transmembrane region" description="Helical" evidence="2">
    <location>
        <begin position="66"/>
        <end position="84"/>
    </location>
</feature>
<evidence type="ECO:0000313" key="4">
    <source>
        <dbReference type="Proteomes" id="UP001489004"/>
    </source>
</evidence>
<feature type="transmembrane region" description="Helical" evidence="2">
    <location>
        <begin position="96"/>
        <end position="116"/>
    </location>
</feature>
<keyword evidence="2" id="KW-0812">Transmembrane</keyword>
<dbReference type="Proteomes" id="UP001489004">
    <property type="component" value="Unassembled WGS sequence"/>
</dbReference>
<keyword evidence="4" id="KW-1185">Reference proteome</keyword>
<accession>A0AAW1PS79</accession>
<protein>
    <submittedName>
        <fullName evidence="3">Uncharacterized protein</fullName>
    </submittedName>
</protein>
<keyword evidence="2" id="KW-1133">Transmembrane helix</keyword>
<evidence type="ECO:0000256" key="1">
    <source>
        <dbReference type="SAM" id="MobiDB-lite"/>
    </source>
</evidence>
<gene>
    <name evidence="3" type="ORF">WJX72_007690</name>
</gene>
<evidence type="ECO:0000313" key="3">
    <source>
        <dbReference type="EMBL" id="KAK9811652.1"/>
    </source>
</evidence>